<keyword evidence="4 5" id="KW-0808">Transferase</keyword>
<evidence type="ECO:0000256" key="5">
    <source>
        <dbReference type="HAMAP-Rule" id="MF_01984"/>
    </source>
</evidence>
<dbReference type="NCBIfam" id="TIGR00421">
    <property type="entry name" value="ubiX_pad"/>
    <property type="match status" value="1"/>
</dbReference>
<keyword evidence="8" id="KW-1185">Reference proteome</keyword>
<accession>A0ABY9QXY5</accession>
<evidence type="ECO:0000256" key="4">
    <source>
        <dbReference type="ARBA" id="ARBA00022679"/>
    </source>
</evidence>
<evidence type="ECO:0000256" key="1">
    <source>
        <dbReference type="ARBA" id="ARBA00022602"/>
    </source>
</evidence>
<dbReference type="NCBIfam" id="NF004685">
    <property type="entry name" value="PRK06029.1"/>
    <property type="match status" value="1"/>
</dbReference>
<feature type="binding site" evidence="5">
    <location>
        <position position="186"/>
    </location>
    <ligand>
        <name>dimethylallyl phosphate</name>
        <dbReference type="ChEBI" id="CHEBI:88052"/>
    </ligand>
</feature>
<dbReference type="InterPro" id="IPR003382">
    <property type="entry name" value="Flavoprotein"/>
</dbReference>
<feature type="binding site" evidence="5">
    <location>
        <position position="54"/>
    </location>
    <ligand>
        <name>FMN</name>
        <dbReference type="ChEBI" id="CHEBI:58210"/>
    </ligand>
</feature>
<evidence type="ECO:0000313" key="8">
    <source>
        <dbReference type="Proteomes" id="UP001180616"/>
    </source>
</evidence>
<gene>
    <name evidence="5" type="primary">ubiX</name>
    <name evidence="7" type="ORF">KPS_002370</name>
</gene>
<keyword evidence="1 5" id="KW-0637">Prenyltransferase</keyword>
<dbReference type="PANTHER" id="PTHR43374">
    <property type="entry name" value="FLAVIN PRENYLTRANSFERASE"/>
    <property type="match status" value="1"/>
</dbReference>
<keyword evidence="2 5" id="KW-0285">Flavoprotein</keyword>
<comment type="function">
    <text evidence="5">Flavin prenyltransferase that catalyzes the synthesis of the prenylated FMN cofactor (prenyl-FMN) for 4-hydroxy-3-polyprenylbenzoic acid decarboxylase UbiD. The prenyltransferase is metal-independent and links a dimethylallyl moiety from dimethylallyl monophosphate (DMAP) to the flavin N5 and C6 atoms of FMN.</text>
</comment>
<feature type="binding site" evidence="5">
    <location>
        <begin position="105"/>
        <end position="108"/>
    </location>
    <ligand>
        <name>FMN</name>
        <dbReference type="ChEBI" id="CHEBI:58210"/>
    </ligand>
</feature>
<evidence type="ECO:0000313" key="7">
    <source>
        <dbReference type="EMBL" id="WMW64359.1"/>
    </source>
</evidence>
<comment type="similarity">
    <text evidence="5">Belongs to the UbiX/PAD1 family.</text>
</comment>
<evidence type="ECO:0000256" key="3">
    <source>
        <dbReference type="ARBA" id="ARBA00022643"/>
    </source>
</evidence>
<comment type="catalytic activity">
    <reaction evidence="5">
        <text>dimethylallyl phosphate + FMNH2 = prenylated FMNH2 + phosphate</text>
        <dbReference type="Rhea" id="RHEA:37743"/>
        <dbReference type="ChEBI" id="CHEBI:43474"/>
        <dbReference type="ChEBI" id="CHEBI:57618"/>
        <dbReference type="ChEBI" id="CHEBI:87467"/>
        <dbReference type="ChEBI" id="CHEBI:88052"/>
        <dbReference type="EC" id="2.5.1.129"/>
    </reaction>
</comment>
<dbReference type="Pfam" id="PF02441">
    <property type="entry name" value="Flavoprotein"/>
    <property type="match status" value="1"/>
</dbReference>
<dbReference type="InterPro" id="IPR036551">
    <property type="entry name" value="Flavin_trans-like"/>
</dbReference>
<feature type="binding site" evidence="5">
    <location>
        <begin position="10"/>
        <end position="12"/>
    </location>
    <ligand>
        <name>FMN</name>
        <dbReference type="ChEBI" id="CHEBI:58210"/>
    </ligand>
</feature>
<feature type="domain" description="Flavoprotein" evidence="6">
    <location>
        <begin position="2"/>
        <end position="190"/>
    </location>
</feature>
<dbReference type="PANTHER" id="PTHR43374:SF1">
    <property type="entry name" value="FLAVIN PRENYLTRANSFERASE PAD1, MITOCHONDRIAL"/>
    <property type="match status" value="1"/>
</dbReference>
<dbReference type="EMBL" id="CP133659">
    <property type="protein sequence ID" value="WMW64359.1"/>
    <property type="molecule type" value="Genomic_DNA"/>
</dbReference>
<reference evidence="7" key="1">
    <citation type="submission" date="2023-09" db="EMBL/GenBank/DDBJ databases">
        <authorList>
            <consortium name="CW5 consortium"/>
            <person name="Lu C.-W."/>
        </authorList>
    </citation>
    <scope>NUCLEOTIDE SEQUENCE</scope>
    <source>
        <strain evidence="7">KPS</strain>
    </source>
</reference>
<proteinExistence type="inferred from homology"/>
<sequence length="208" mass="21840">MKRFVVGISGASGMPLAVTLLRGLRDAARTLPGQPELAGESDLSDGVQVHLVVSDAARQVLALESDLRAEDLLALADVVHDARDFGAPPSSGSWPHDGMVVCPCSMSTLAAIAHGTGSNLLHRAADVTLKERRPLVLVVRETPVSRVHLRNMLAAAEAGAVIMPPCPGFYARPASVQDILDHLAGRILDQIGVPNALAARWGQAADTE</sequence>
<dbReference type="Proteomes" id="UP001180616">
    <property type="component" value="Chromosome"/>
</dbReference>
<feature type="binding site" evidence="5">
    <location>
        <position position="140"/>
    </location>
    <ligand>
        <name>FMN</name>
        <dbReference type="ChEBI" id="CHEBI:58210"/>
    </ligand>
</feature>
<organism evidence="7 8">
    <name type="scientific">Nitratidesulfovibrio liaohensis</name>
    <dbReference type="NCBI Taxonomy" id="2604158"/>
    <lineage>
        <taxon>Bacteria</taxon>
        <taxon>Pseudomonadati</taxon>
        <taxon>Thermodesulfobacteriota</taxon>
        <taxon>Desulfovibrionia</taxon>
        <taxon>Desulfovibrionales</taxon>
        <taxon>Desulfovibrionaceae</taxon>
        <taxon>Nitratidesulfovibrio</taxon>
    </lineage>
</organism>
<feature type="binding site" evidence="5">
    <location>
        <position position="170"/>
    </location>
    <ligand>
        <name>dimethylallyl phosphate</name>
        <dbReference type="ChEBI" id="CHEBI:88052"/>
    </ligand>
</feature>
<protein>
    <recommendedName>
        <fullName evidence="5">Flavin prenyltransferase UbiX</fullName>
        <ecNumber evidence="5">2.5.1.129</ecNumber>
    </recommendedName>
</protein>
<dbReference type="Gene3D" id="3.40.50.1950">
    <property type="entry name" value="Flavin prenyltransferase-like"/>
    <property type="match status" value="1"/>
</dbReference>
<comment type="caution">
    <text evidence="5">Lacks conserved residue(s) required for the propagation of feature annotation.</text>
</comment>
<name>A0ABY9QXY5_9BACT</name>
<evidence type="ECO:0000259" key="6">
    <source>
        <dbReference type="Pfam" id="PF02441"/>
    </source>
</evidence>
<dbReference type="HAMAP" id="MF_01984">
    <property type="entry name" value="ubiX_pad"/>
    <property type="match status" value="1"/>
</dbReference>
<dbReference type="EC" id="2.5.1.129" evidence="5"/>
<dbReference type="RefSeq" id="WP_309540452.1">
    <property type="nucleotide sequence ID" value="NZ_CP133659.1"/>
</dbReference>
<dbReference type="InterPro" id="IPR004507">
    <property type="entry name" value="UbiX-like"/>
</dbReference>
<evidence type="ECO:0000256" key="2">
    <source>
        <dbReference type="ARBA" id="ARBA00022630"/>
    </source>
</evidence>
<dbReference type="SUPFAM" id="SSF52507">
    <property type="entry name" value="Homo-oligomeric flavin-containing Cys decarboxylases, HFCD"/>
    <property type="match status" value="1"/>
</dbReference>
<keyword evidence="3 5" id="KW-0288">FMN</keyword>